<proteinExistence type="predicted"/>
<reference evidence="2 3" key="1">
    <citation type="submission" date="2023-02" db="EMBL/GenBank/DDBJ databases">
        <title>LHISI_Scaffold_Assembly.</title>
        <authorList>
            <person name="Stuart O.P."/>
            <person name="Cleave R."/>
            <person name="Magrath M.J.L."/>
            <person name="Mikheyev A.S."/>
        </authorList>
    </citation>
    <scope>NUCLEOTIDE SEQUENCE [LARGE SCALE GENOMIC DNA]</scope>
    <source>
        <strain evidence="2">Daus_M_001</strain>
        <tissue evidence="2">Leg muscle</tissue>
    </source>
</reference>
<evidence type="ECO:0000313" key="3">
    <source>
        <dbReference type="Proteomes" id="UP001159363"/>
    </source>
</evidence>
<feature type="chain" id="PRO_5047362594" evidence="1">
    <location>
        <begin position="24"/>
        <end position="81"/>
    </location>
</feature>
<gene>
    <name evidence="2" type="ORF">PR048_031472</name>
</gene>
<accession>A0ABQ9G5C6</accession>
<sequence length="81" mass="9500">MKRPISQERDCLLLLKMFFVVSSCHFNILGDNWGQHVWCCQRSSGNNNEKKKKLPKAQYYHCANHSLNLALRDCVKKISLY</sequence>
<protein>
    <submittedName>
        <fullName evidence="2">Uncharacterized protein</fullName>
    </submittedName>
</protein>
<comment type="caution">
    <text evidence="2">The sequence shown here is derived from an EMBL/GenBank/DDBJ whole genome shotgun (WGS) entry which is preliminary data.</text>
</comment>
<dbReference type="Proteomes" id="UP001159363">
    <property type="component" value="Chromosome 14"/>
</dbReference>
<dbReference type="EMBL" id="JARBHB010000015">
    <property type="protein sequence ID" value="KAJ8867669.1"/>
    <property type="molecule type" value="Genomic_DNA"/>
</dbReference>
<evidence type="ECO:0000256" key="1">
    <source>
        <dbReference type="SAM" id="SignalP"/>
    </source>
</evidence>
<feature type="signal peptide" evidence="1">
    <location>
        <begin position="1"/>
        <end position="23"/>
    </location>
</feature>
<organism evidence="2 3">
    <name type="scientific">Dryococelus australis</name>
    <dbReference type="NCBI Taxonomy" id="614101"/>
    <lineage>
        <taxon>Eukaryota</taxon>
        <taxon>Metazoa</taxon>
        <taxon>Ecdysozoa</taxon>
        <taxon>Arthropoda</taxon>
        <taxon>Hexapoda</taxon>
        <taxon>Insecta</taxon>
        <taxon>Pterygota</taxon>
        <taxon>Neoptera</taxon>
        <taxon>Polyneoptera</taxon>
        <taxon>Phasmatodea</taxon>
        <taxon>Verophasmatodea</taxon>
        <taxon>Anareolatae</taxon>
        <taxon>Phasmatidae</taxon>
        <taxon>Eurycanthinae</taxon>
        <taxon>Dryococelus</taxon>
    </lineage>
</organism>
<keyword evidence="3" id="KW-1185">Reference proteome</keyword>
<name>A0ABQ9G5C6_9NEOP</name>
<evidence type="ECO:0000313" key="2">
    <source>
        <dbReference type="EMBL" id="KAJ8867669.1"/>
    </source>
</evidence>
<keyword evidence="1" id="KW-0732">Signal</keyword>